<comment type="similarity">
    <text evidence="1">Belongs to the bacterial solute-binding protein 9 family.</text>
</comment>
<dbReference type="Gene3D" id="3.40.50.1980">
    <property type="entry name" value="Nitrogenase molybdenum iron protein domain"/>
    <property type="match status" value="2"/>
</dbReference>
<feature type="signal peptide" evidence="7">
    <location>
        <begin position="1"/>
        <end position="24"/>
    </location>
</feature>
<accession>A0ABU2HMR5</accession>
<gene>
    <name evidence="8" type="ORF">RGQ15_00480</name>
</gene>
<evidence type="ECO:0000256" key="1">
    <source>
        <dbReference type="ARBA" id="ARBA00011028"/>
    </source>
</evidence>
<dbReference type="InterPro" id="IPR006127">
    <property type="entry name" value="ZnuA-like"/>
</dbReference>
<dbReference type="Proteomes" id="UP001269144">
    <property type="component" value="Unassembled WGS sequence"/>
</dbReference>
<dbReference type="Pfam" id="PF01297">
    <property type="entry name" value="ZnuA"/>
    <property type="match status" value="1"/>
</dbReference>
<evidence type="ECO:0000256" key="4">
    <source>
        <dbReference type="ARBA" id="ARBA00022729"/>
    </source>
</evidence>
<dbReference type="EMBL" id="JAVQLW010000001">
    <property type="protein sequence ID" value="MDS9466052.1"/>
    <property type="molecule type" value="Genomic_DNA"/>
</dbReference>
<dbReference type="SUPFAM" id="SSF53807">
    <property type="entry name" value="Helical backbone' metal receptor"/>
    <property type="match status" value="1"/>
</dbReference>
<dbReference type="PANTHER" id="PTHR42953:SF3">
    <property type="entry name" value="HIGH-AFFINITY ZINC UPTAKE SYSTEM PROTEIN ZNUA"/>
    <property type="match status" value="1"/>
</dbReference>
<dbReference type="PANTHER" id="PTHR42953">
    <property type="entry name" value="HIGH-AFFINITY ZINC UPTAKE SYSTEM PROTEIN ZNUA-RELATED"/>
    <property type="match status" value="1"/>
</dbReference>
<feature type="region of interest" description="Disordered" evidence="6">
    <location>
        <begin position="116"/>
        <end position="161"/>
    </location>
</feature>
<keyword evidence="5" id="KW-0864">Zinc transport</keyword>
<evidence type="ECO:0000313" key="9">
    <source>
        <dbReference type="Proteomes" id="UP001269144"/>
    </source>
</evidence>
<evidence type="ECO:0000313" key="8">
    <source>
        <dbReference type="EMBL" id="MDS9466052.1"/>
    </source>
</evidence>
<dbReference type="InterPro" id="IPR050492">
    <property type="entry name" value="Bact_metal-bind_prot9"/>
</dbReference>
<comment type="caution">
    <text evidence="8">The sequence shown here is derived from an EMBL/GenBank/DDBJ whole genome shotgun (WGS) entry which is preliminary data.</text>
</comment>
<evidence type="ECO:0000256" key="7">
    <source>
        <dbReference type="SAM" id="SignalP"/>
    </source>
</evidence>
<keyword evidence="5" id="KW-0406">Ion transport</keyword>
<evidence type="ECO:0000256" key="3">
    <source>
        <dbReference type="ARBA" id="ARBA00022448"/>
    </source>
</evidence>
<reference evidence="9" key="1">
    <citation type="submission" date="2023-07" db="EMBL/GenBank/DDBJ databases">
        <title>Paracoccus sp. MBLB3053 whole genome sequence.</title>
        <authorList>
            <person name="Hwang C.Y."/>
            <person name="Cho E.-S."/>
            <person name="Seo M.-J."/>
        </authorList>
    </citation>
    <scope>NUCLEOTIDE SEQUENCE [LARGE SCALE GENOMIC DNA]</scope>
    <source>
        <strain evidence="9">MBLB3053</strain>
    </source>
</reference>
<keyword evidence="9" id="KW-1185">Reference proteome</keyword>
<sequence length="328" mass="34945">MRQHFRLAPAFAVILGSGALPALADPPRVVSDIPVVGAMVQEVMGDLGEPTVLLETGGDAHHYQLRPSQARSLQDAELLVWVGPELTPWLARPAESLSQGRSLGLLALPETHRRDYGSAEAHEGHDHEDHGHDHDHAGHDHDAHDHGEGDGHDHSGVDPHAWLDPENGRLWLGAIAASLSELDPENASTYSANAKAAAEEIAAQDQTLRATLETVKGKSFVVFHDAYGYFTEHYGLMPAIPVSLGDAAAPSAARLREIQQQVQHENATCAFPEANHDPKLLTAVLEGSDVRQGNALDPEGSLATSGKGLYSAILSNLGSALADCLSRP</sequence>
<feature type="chain" id="PRO_5045567281" description="High-affinity zinc uptake system protein ZnuA" evidence="7">
    <location>
        <begin position="25"/>
        <end position="328"/>
    </location>
</feature>
<evidence type="ECO:0000256" key="6">
    <source>
        <dbReference type="SAM" id="MobiDB-lite"/>
    </source>
</evidence>
<keyword evidence="3" id="KW-0813">Transport</keyword>
<dbReference type="RefSeq" id="WP_311158245.1">
    <property type="nucleotide sequence ID" value="NZ_JAVQLW010000001.1"/>
</dbReference>
<name>A0ABU2HMR5_9RHOB</name>
<evidence type="ECO:0000256" key="5">
    <source>
        <dbReference type="ARBA" id="ARBA00022906"/>
    </source>
</evidence>
<keyword evidence="4 7" id="KW-0732">Signal</keyword>
<evidence type="ECO:0000256" key="2">
    <source>
        <dbReference type="ARBA" id="ARBA00015915"/>
    </source>
</evidence>
<proteinExistence type="inferred from homology"/>
<organism evidence="8 9">
    <name type="scientific">Paracoccus aurantius</name>
    <dbReference type="NCBI Taxonomy" id="3073814"/>
    <lineage>
        <taxon>Bacteria</taxon>
        <taxon>Pseudomonadati</taxon>
        <taxon>Pseudomonadota</taxon>
        <taxon>Alphaproteobacteria</taxon>
        <taxon>Rhodobacterales</taxon>
        <taxon>Paracoccaceae</taxon>
        <taxon>Paracoccus</taxon>
    </lineage>
</organism>
<keyword evidence="5" id="KW-0862">Zinc</keyword>
<protein>
    <recommendedName>
        <fullName evidence="2">High-affinity zinc uptake system protein ZnuA</fullName>
    </recommendedName>
</protein>